<evidence type="ECO:0000256" key="2">
    <source>
        <dbReference type="ARBA" id="ARBA00009765"/>
    </source>
</evidence>
<feature type="compositionally biased region" description="Basic and acidic residues" evidence="8">
    <location>
        <begin position="570"/>
        <end position="588"/>
    </location>
</feature>
<dbReference type="InterPro" id="IPR045863">
    <property type="entry name" value="CorA_TM1_TM2"/>
</dbReference>
<protein>
    <submittedName>
        <fullName evidence="10">BY PROTMAP: gi|472586593|gb|EMS24112.1| RecQ family helicase MusN [Rhodosporidium toruloides NP11] gi|647397998|emb|CDR41526.1| RHTO0S06e02674g1_1 [Rhodosporidium toruloides]</fullName>
    </submittedName>
</protein>
<feature type="region of interest" description="Disordered" evidence="8">
    <location>
        <begin position="1"/>
        <end position="87"/>
    </location>
</feature>
<keyword evidence="3" id="KW-0813">Transport</keyword>
<proteinExistence type="inferred from homology"/>
<evidence type="ECO:0000256" key="1">
    <source>
        <dbReference type="ARBA" id="ARBA00004651"/>
    </source>
</evidence>
<keyword evidence="10" id="KW-0067">ATP-binding</keyword>
<dbReference type="SUPFAM" id="SSF143865">
    <property type="entry name" value="CorA soluble domain-like"/>
    <property type="match status" value="1"/>
</dbReference>
<dbReference type="STRING" id="5286.A0A0K3C5W2"/>
<organism evidence="10 11">
    <name type="scientific">Rhodotorula toruloides</name>
    <name type="common">Yeast</name>
    <name type="synonym">Rhodosporidium toruloides</name>
    <dbReference type="NCBI Taxonomy" id="5286"/>
    <lineage>
        <taxon>Eukaryota</taxon>
        <taxon>Fungi</taxon>
        <taxon>Dikarya</taxon>
        <taxon>Basidiomycota</taxon>
        <taxon>Pucciniomycotina</taxon>
        <taxon>Microbotryomycetes</taxon>
        <taxon>Sporidiobolales</taxon>
        <taxon>Sporidiobolaceae</taxon>
        <taxon>Rhodotorula</taxon>
    </lineage>
</organism>
<dbReference type="GO" id="GO:0005886">
    <property type="term" value="C:plasma membrane"/>
    <property type="evidence" value="ECO:0007669"/>
    <property type="project" value="UniProtKB-SubCell"/>
</dbReference>
<keyword evidence="10" id="KW-0347">Helicase</keyword>
<dbReference type="Gene3D" id="1.20.58.340">
    <property type="entry name" value="Magnesium transport protein CorA, transmembrane region"/>
    <property type="match status" value="2"/>
</dbReference>
<dbReference type="PANTHER" id="PTHR46494:SF1">
    <property type="entry name" value="CORA FAMILY METAL ION TRANSPORTER (EUROFUNG)"/>
    <property type="match status" value="1"/>
</dbReference>
<evidence type="ECO:0000256" key="8">
    <source>
        <dbReference type="SAM" id="MobiDB-lite"/>
    </source>
</evidence>
<keyword evidence="7 9" id="KW-0472">Membrane</keyword>
<dbReference type="Proteomes" id="UP000199069">
    <property type="component" value="Unassembled WGS sequence"/>
</dbReference>
<evidence type="ECO:0000313" key="10">
    <source>
        <dbReference type="EMBL" id="CTR05084.1"/>
    </source>
</evidence>
<keyword evidence="4" id="KW-1003">Cell membrane</keyword>
<evidence type="ECO:0000256" key="6">
    <source>
        <dbReference type="ARBA" id="ARBA00022989"/>
    </source>
</evidence>
<dbReference type="InterPro" id="IPR002523">
    <property type="entry name" value="MgTranspt_CorA/ZnTranspt_ZntB"/>
</dbReference>
<evidence type="ECO:0000256" key="9">
    <source>
        <dbReference type="SAM" id="Phobius"/>
    </source>
</evidence>
<evidence type="ECO:0000313" key="11">
    <source>
        <dbReference type="Proteomes" id="UP000199069"/>
    </source>
</evidence>
<dbReference type="OMA" id="NYGHIRQ"/>
<comment type="subcellular location">
    <subcellularLocation>
        <location evidence="1">Cell membrane</location>
        <topology evidence="1">Multi-pass membrane protein</topology>
    </subcellularLocation>
</comment>
<keyword evidence="6 9" id="KW-1133">Transmembrane helix</keyword>
<comment type="similarity">
    <text evidence="2">Belongs to the CorA metal ion transporter (MIT) (TC 1.A.35) family.</text>
</comment>
<evidence type="ECO:0000256" key="3">
    <source>
        <dbReference type="ARBA" id="ARBA00022448"/>
    </source>
</evidence>
<dbReference type="GO" id="GO:0050897">
    <property type="term" value="F:cobalt ion binding"/>
    <property type="evidence" value="ECO:0007669"/>
    <property type="project" value="TreeGrafter"/>
</dbReference>
<accession>A0A0K3C5W2</accession>
<gene>
    <name evidence="10" type="primary">FGENESH: predicted gene_2.114</name>
    <name evidence="10" type="ORF">BN2166_0009450</name>
</gene>
<evidence type="ECO:0000256" key="7">
    <source>
        <dbReference type="ARBA" id="ARBA00023136"/>
    </source>
</evidence>
<keyword evidence="10" id="KW-0547">Nucleotide-binding</keyword>
<dbReference type="AlphaFoldDB" id="A0A0K3C5W2"/>
<dbReference type="PANTHER" id="PTHR46494">
    <property type="entry name" value="CORA FAMILY METAL ION TRANSPORTER (EUROFUNG)"/>
    <property type="match status" value="1"/>
</dbReference>
<dbReference type="GO" id="GO:0015087">
    <property type="term" value="F:cobalt ion transmembrane transporter activity"/>
    <property type="evidence" value="ECO:0007669"/>
    <property type="project" value="TreeGrafter"/>
</dbReference>
<keyword evidence="5 9" id="KW-0812">Transmembrane</keyword>
<dbReference type="GO" id="GO:0000287">
    <property type="term" value="F:magnesium ion binding"/>
    <property type="evidence" value="ECO:0007669"/>
    <property type="project" value="TreeGrafter"/>
</dbReference>
<evidence type="ECO:0000256" key="5">
    <source>
        <dbReference type="ARBA" id="ARBA00022692"/>
    </source>
</evidence>
<keyword evidence="11" id="KW-1185">Reference proteome</keyword>
<evidence type="ECO:0000256" key="4">
    <source>
        <dbReference type="ARBA" id="ARBA00022475"/>
    </source>
</evidence>
<feature type="region of interest" description="Disordered" evidence="8">
    <location>
        <begin position="563"/>
        <end position="588"/>
    </location>
</feature>
<feature type="transmembrane region" description="Helical" evidence="9">
    <location>
        <begin position="690"/>
        <end position="711"/>
    </location>
</feature>
<keyword evidence="10" id="KW-0378">Hydrolase</keyword>
<reference evidence="10 11" key="1">
    <citation type="submission" date="2015-07" db="EMBL/GenBank/DDBJ databases">
        <authorList>
            <person name="Cajimat M.N.B."/>
            <person name="Milazzo M.L."/>
            <person name="Fulhorst C.F."/>
        </authorList>
    </citation>
    <scope>NUCLEOTIDE SEQUENCE [LARGE SCALE GENOMIC DNA]</scope>
    <source>
        <strain evidence="10">Single colony</strain>
    </source>
</reference>
<dbReference type="InterPro" id="IPR045861">
    <property type="entry name" value="CorA_cytoplasmic_dom"/>
</dbReference>
<dbReference type="Pfam" id="PF01544">
    <property type="entry name" value="CorA"/>
    <property type="match status" value="2"/>
</dbReference>
<name>A0A0K3C5W2_RHOTO</name>
<sequence length="741" mass="82913">MASLHHNPALRSGRPSPSLAHRRSSSSGHFHRREIDRPFDDPPTSSDTQDEAGRTQAGASGAGGCLGDESTLGGTDVHGQQSRESQLPLVEGGDVSEHFLKPPQVVERPDLHNRTSSQRLQSVRAALVAANILSLGADTDWDSRPPGIDPRRVDIPDLRCKSVIQVAEWSKERAEFTVLTNESVPSFLEAGRPDFAKVRWMHVNGLSWDVIKPLALHFNLHPLSLEDMLHSSSSASTRSKVDYYRQHLFARVVVHRTLDQQPKVDLDAPEETLGISRSTTKALKGGAKERGAQLRDQFGFHHHQRDEEAIVDSATHSRIGSHASGSATPDEAAQIIASTGTQSPLMAVHPKAYSQYRKNLREAFKGVKRSREEGYRTLSHNRSGLATKWHGLTTKSKRRRKEEAQRAAARWTVATLTKDVKVHIHVEQLSIFLFRDGTILSFSQDSGYHHQISQIFERIQSRDDLLRDSEDASFVLQALLDVTADDALEIVDEFRETLTMLESRVLARPDMDDVRHLHILSSQLLLLKSTFTPLQLLLQAIRSQDDAKAAAAFRIEALAGPSATANQATGDERDGEAEKAREKEKERVTDRAARKGFVSHEAKVYLGDVMDHVDSVLSSLDLFSDLAENLIAFTFNNLSYSSNAYMRLHGPPRYSVSIIFVPATFLSSYFGMNFSQGSFINDLDKGVRLFWAISLPVTFVTVFLFGWGYLVEIASRARRDILRMYHQVEIRRSRSRKEKEL</sequence>
<dbReference type="GO" id="GO:0015095">
    <property type="term" value="F:magnesium ion transmembrane transporter activity"/>
    <property type="evidence" value="ECO:0007669"/>
    <property type="project" value="TreeGrafter"/>
</dbReference>
<dbReference type="EMBL" id="CWKI01000002">
    <property type="protein sequence ID" value="CTR05084.1"/>
    <property type="molecule type" value="Genomic_DNA"/>
</dbReference>
<dbReference type="Gene3D" id="3.30.460.20">
    <property type="entry name" value="CorA soluble domain-like"/>
    <property type="match status" value="1"/>
</dbReference>
<dbReference type="GO" id="GO:0004386">
    <property type="term" value="F:helicase activity"/>
    <property type="evidence" value="ECO:0007669"/>
    <property type="project" value="UniProtKB-KW"/>
</dbReference>
<feature type="compositionally biased region" description="Basic residues" evidence="8">
    <location>
        <begin position="20"/>
        <end position="32"/>
    </location>
</feature>
<dbReference type="SUPFAM" id="SSF144083">
    <property type="entry name" value="Magnesium transport protein CorA, transmembrane region"/>
    <property type="match status" value="1"/>
</dbReference>